<reference evidence="11" key="1">
    <citation type="journal article" date="2019" name="Int. J. Syst. Evol. Microbiol.">
        <title>The Global Catalogue of Microorganisms (GCM) 10K type strain sequencing project: providing services to taxonomists for standard genome sequencing and annotation.</title>
        <authorList>
            <consortium name="The Broad Institute Genomics Platform"/>
            <consortium name="The Broad Institute Genome Sequencing Center for Infectious Disease"/>
            <person name="Wu L."/>
            <person name="Ma J."/>
        </authorList>
    </citation>
    <scope>NUCLEOTIDE SEQUENCE [LARGE SCALE GENOMIC DNA]</scope>
    <source>
        <strain evidence="11">KCTC 52640</strain>
    </source>
</reference>
<feature type="coiled-coil region" evidence="3">
    <location>
        <begin position="113"/>
        <end position="178"/>
    </location>
</feature>
<evidence type="ECO:0000256" key="3">
    <source>
        <dbReference type="SAM" id="Coils"/>
    </source>
</evidence>
<comment type="similarity">
    <text evidence="2">Belongs to the membrane fusion protein (MFP) (TC 8.A.1) family.</text>
</comment>
<proteinExistence type="inferred from homology"/>
<feature type="region of interest" description="Disordered" evidence="4">
    <location>
        <begin position="382"/>
        <end position="413"/>
    </location>
</feature>
<evidence type="ECO:0000259" key="7">
    <source>
        <dbReference type="Pfam" id="PF25917"/>
    </source>
</evidence>
<keyword evidence="5" id="KW-0732">Signal</keyword>
<dbReference type="RefSeq" id="WP_380686077.1">
    <property type="nucleotide sequence ID" value="NZ_JBHRSS010000001.1"/>
</dbReference>
<evidence type="ECO:0000259" key="8">
    <source>
        <dbReference type="Pfam" id="PF25944"/>
    </source>
</evidence>
<evidence type="ECO:0000259" key="9">
    <source>
        <dbReference type="Pfam" id="PF25989"/>
    </source>
</evidence>
<dbReference type="Pfam" id="PF25944">
    <property type="entry name" value="Beta-barrel_RND"/>
    <property type="match status" value="1"/>
</dbReference>
<dbReference type="Pfam" id="PF25876">
    <property type="entry name" value="HH_MFP_RND"/>
    <property type="match status" value="1"/>
</dbReference>
<feature type="domain" description="Multidrug resistance protein MdtA-like barrel-sandwich hybrid" evidence="7">
    <location>
        <begin position="72"/>
        <end position="213"/>
    </location>
</feature>
<dbReference type="InterPro" id="IPR058625">
    <property type="entry name" value="MdtA-like_BSH"/>
</dbReference>
<feature type="domain" description="Multidrug resistance protein MdtA-like beta-barrel" evidence="8">
    <location>
        <begin position="217"/>
        <end position="307"/>
    </location>
</feature>
<dbReference type="SUPFAM" id="SSF111369">
    <property type="entry name" value="HlyD-like secretion proteins"/>
    <property type="match status" value="1"/>
</dbReference>
<dbReference type="Gene3D" id="2.40.30.170">
    <property type="match status" value="1"/>
</dbReference>
<accession>A0ABV7EM36</accession>
<keyword evidence="11" id="KW-1185">Reference proteome</keyword>
<dbReference type="PANTHER" id="PTHR30158">
    <property type="entry name" value="ACRA/E-RELATED COMPONENT OF DRUG EFFLUX TRANSPORTER"/>
    <property type="match status" value="1"/>
</dbReference>
<dbReference type="Gene3D" id="2.40.50.100">
    <property type="match status" value="1"/>
</dbReference>
<dbReference type="Gene3D" id="1.10.287.470">
    <property type="entry name" value="Helix hairpin bin"/>
    <property type="match status" value="1"/>
</dbReference>
<feature type="compositionally biased region" description="Low complexity" evidence="4">
    <location>
        <begin position="387"/>
        <end position="405"/>
    </location>
</feature>
<protein>
    <submittedName>
        <fullName evidence="10">Efflux RND transporter periplasmic adaptor subunit</fullName>
    </submittedName>
</protein>
<feature type="domain" description="YknX-like C-terminal permuted SH3-like" evidence="9">
    <location>
        <begin position="312"/>
        <end position="378"/>
    </location>
</feature>
<gene>
    <name evidence="10" type="ORF">ACFOSU_02370</name>
</gene>
<dbReference type="Pfam" id="PF25917">
    <property type="entry name" value="BSH_RND"/>
    <property type="match status" value="1"/>
</dbReference>
<comment type="subcellular location">
    <subcellularLocation>
        <location evidence="1">Cell inner membrane</location>
        <topology evidence="1">Lipid-anchor</topology>
    </subcellularLocation>
</comment>
<dbReference type="Pfam" id="PF25989">
    <property type="entry name" value="YknX_C"/>
    <property type="match status" value="1"/>
</dbReference>
<dbReference type="NCBIfam" id="TIGR01730">
    <property type="entry name" value="RND_mfp"/>
    <property type="match status" value="1"/>
</dbReference>
<evidence type="ECO:0000313" key="11">
    <source>
        <dbReference type="Proteomes" id="UP001595462"/>
    </source>
</evidence>
<feature type="domain" description="Multidrug resistance protein MdtA-like alpha-helical hairpin" evidence="6">
    <location>
        <begin position="113"/>
        <end position="182"/>
    </location>
</feature>
<dbReference type="InterPro" id="IPR058624">
    <property type="entry name" value="MdtA-like_HH"/>
</dbReference>
<evidence type="ECO:0000256" key="5">
    <source>
        <dbReference type="SAM" id="SignalP"/>
    </source>
</evidence>
<evidence type="ECO:0000313" key="10">
    <source>
        <dbReference type="EMBL" id="MFC3102732.1"/>
    </source>
</evidence>
<dbReference type="InterPro" id="IPR058637">
    <property type="entry name" value="YknX-like_C"/>
</dbReference>
<dbReference type="Proteomes" id="UP001595462">
    <property type="component" value="Unassembled WGS sequence"/>
</dbReference>
<evidence type="ECO:0000256" key="1">
    <source>
        <dbReference type="ARBA" id="ARBA00004519"/>
    </source>
</evidence>
<sequence length="450" mass="47808">MHDLYSMPAGRAFGLRVVCALAVMLALTACGSSSGEQQQPQQPPPIPVDVTTVQPHTVDVYAEYPGRVEGKRTVQVLARVEGILEKRHYTEGQVVKEGQLLYSIDPKPFQATVNQRKAELASANASLNQAQRQYNRVQHLYKVNAVSAAERDQALSDLETSRAAVQQAKANLDSAQIDLGYTKVNAPLTGATSLREIDEGSLVSNGTQLTTITQLDPVYVLFALPEDDAIARGKALSEMGSESSDEATREATIILPNGQPFPVKGVVDFTQSTINPDTGTVQLRAVVKNTNNALMPGRYVRARVRLETRKNALVVPNIAISDGRQSTQVYVVKNGKAEAVDVELGPDVEGGRLINKGLSANDKVIISGLGQVKPDAPVQIKQAQNEGSAPAGAGDATDAADTGSTSQGGRSAVADIDDSTLRLKLHELAADAPLGEIPSRAYAAASVQSR</sequence>
<name>A0ABV7EM36_9GAMM</name>
<dbReference type="EMBL" id="JBHRSS010000001">
    <property type="protein sequence ID" value="MFC3102732.1"/>
    <property type="molecule type" value="Genomic_DNA"/>
</dbReference>
<organism evidence="10 11">
    <name type="scientific">Salinisphaera aquimarina</name>
    <dbReference type="NCBI Taxonomy" id="2094031"/>
    <lineage>
        <taxon>Bacteria</taxon>
        <taxon>Pseudomonadati</taxon>
        <taxon>Pseudomonadota</taxon>
        <taxon>Gammaproteobacteria</taxon>
        <taxon>Salinisphaerales</taxon>
        <taxon>Salinisphaeraceae</taxon>
        <taxon>Salinisphaera</taxon>
    </lineage>
</organism>
<feature type="signal peptide" evidence="5">
    <location>
        <begin position="1"/>
        <end position="34"/>
    </location>
</feature>
<dbReference type="InterPro" id="IPR058626">
    <property type="entry name" value="MdtA-like_b-barrel"/>
</dbReference>
<dbReference type="InterPro" id="IPR006143">
    <property type="entry name" value="RND_pump_MFP"/>
</dbReference>
<evidence type="ECO:0000256" key="4">
    <source>
        <dbReference type="SAM" id="MobiDB-lite"/>
    </source>
</evidence>
<evidence type="ECO:0000256" key="2">
    <source>
        <dbReference type="ARBA" id="ARBA00009477"/>
    </source>
</evidence>
<comment type="caution">
    <text evidence="10">The sequence shown here is derived from an EMBL/GenBank/DDBJ whole genome shotgun (WGS) entry which is preliminary data.</text>
</comment>
<dbReference type="Gene3D" id="2.40.420.20">
    <property type="match status" value="1"/>
</dbReference>
<feature type="chain" id="PRO_5047224193" evidence="5">
    <location>
        <begin position="35"/>
        <end position="450"/>
    </location>
</feature>
<keyword evidence="3" id="KW-0175">Coiled coil</keyword>
<dbReference type="PANTHER" id="PTHR30158:SF24">
    <property type="entry name" value="HLYD FAMILY SECRETION PROTEIN"/>
    <property type="match status" value="1"/>
</dbReference>
<evidence type="ECO:0000259" key="6">
    <source>
        <dbReference type="Pfam" id="PF25876"/>
    </source>
</evidence>